<dbReference type="InterPro" id="IPR024478">
    <property type="entry name" value="HlyB_4HB_MCP"/>
</dbReference>
<dbReference type="Pfam" id="PF00672">
    <property type="entry name" value="HAMP"/>
    <property type="match status" value="1"/>
</dbReference>
<feature type="domain" description="HAMP" evidence="9">
    <location>
        <begin position="225"/>
        <end position="278"/>
    </location>
</feature>
<dbReference type="PANTHER" id="PTHR32089">
    <property type="entry name" value="METHYL-ACCEPTING CHEMOTAXIS PROTEIN MCPB"/>
    <property type="match status" value="1"/>
</dbReference>
<dbReference type="Pfam" id="PF00015">
    <property type="entry name" value="MCPsignal"/>
    <property type="match status" value="1"/>
</dbReference>
<feature type="transmembrane region" description="Helical" evidence="7">
    <location>
        <begin position="201"/>
        <end position="223"/>
    </location>
</feature>
<dbReference type="PROSITE" id="PS50885">
    <property type="entry name" value="HAMP"/>
    <property type="match status" value="1"/>
</dbReference>
<dbReference type="Pfam" id="PF12729">
    <property type="entry name" value="4HB_MCP_1"/>
    <property type="match status" value="1"/>
</dbReference>
<dbReference type="PANTHER" id="PTHR32089:SF112">
    <property type="entry name" value="LYSOZYME-LIKE PROTEIN-RELATED"/>
    <property type="match status" value="1"/>
</dbReference>
<proteinExistence type="inferred from homology"/>
<dbReference type="PROSITE" id="PS50111">
    <property type="entry name" value="CHEMOTAXIS_TRANSDUC_2"/>
    <property type="match status" value="1"/>
</dbReference>
<evidence type="ECO:0000256" key="3">
    <source>
        <dbReference type="ARBA" id="ARBA00023136"/>
    </source>
</evidence>
<dbReference type="SUPFAM" id="SSF58104">
    <property type="entry name" value="Methyl-accepting chemotaxis protein (MCP) signaling domain"/>
    <property type="match status" value="1"/>
</dbReference>
<evidence type="ECO:0000256" key="2">
    <source>
        <dbReference type="ARBA" id="ARBA00022475"/>
    </source>
</evidence>
<dbReference type="Gene3D" id="1.10.287.950">
    <property type="entry name" value="Methyl-accepting chemotaxis protein"/>
    <property type="match status" value="1"/>
</dbReference>
<evidence type="ECO:0000256" key="7">
    <source>
        <dbReference type="SAM" id="Phobius"/>
    </source>
</evidence>
<dbReference type="InterPro" id="IPR004089">
    <property type="entry name" value="MCPsignal_dom"/>
</dbReference>
<dbReference type="SMART" id="SM00283">
    <property type="entry name" value="MA"/>
    <property type="match status" value="1"/>
</dbReference>
<dbReference type="SMART" id="SM00304">
    <property type="entry name" value="HAMP"/>
    <property type="match status" value="1"/>
</dbReference>
<dbReference type="InterPro" id="IPR003660">
    <property type="entry name" value="HAMP_dom"/>
</dbReference>
<keyword evidence="2" id="KW-1003">Cell membrane</keyword>
<evidence type="ECO:0000259" key="8">
    <source>
        <dbReference type="PROSITE" id="PS50111"/>
    </source>
</evidence>
<comment type="subcellular location">
    <subcellularLocation>
        <location evidence="1">Cell membrane</location>
    </subcellularLocation>
</comment>
<evidence type="ECO:0000256" key="4">
    <source>
        <dbReference type="ARBA" id="ARBA00023224"/>
    </source>
</evidence>
<dbReference type="CDD" id="cd11386">
    <property type="entry name" value="MCP_signal"/>
    <property type="match status" value="1"/>
</dbReference>
<evidence type="ECO:0000256" key="6">
    <source>
        <dbReference type="PROSITE-ProRule" id="PRU00284"/>
    </source>
</evidence>
<keyword evidence="7" id="KW-1133">Transmembrane helix</keyword>
<sequence length="583" mass="66147">MKLKLKSLKRLTFRGKRKDLKFWKQKGLQKKLLLSFAIIMLLTIATVAVNYVLMKRINADTEKMIQKDVQSLIMNERLRYNITKRISLVHSYFLYEDEKMREEFEELTSESAKLQFELSQLNQSDEMKQLLDETSQWSVLVRYETLLIFDHGQKEDAIENLEQRAKPLAENIIQDLEKMSEQRYQLAIQHGKEVIDKSNQVLVLSIILSGLIVIIGLFIAFTMSRSITKPIRMISERMKAIANGELLHQSLTYKGKDELGELVESVNEMNKQLRKIVLDINNVSNTITNKCTDLHQSSIEVKDGSEQIASTMQELSAGAENQAKSATELAEAMVNYTNKIHEIHQNSLEMEEKSNLVIKQTDNGSHLMNNSMQQMEMIYEKMQAAIGKMQNLDQRSKDINKLVEVIQNIADQTNLLALNAAIEAARAGEYGRGFAVVAEEVRKLAEQVSHSIVDIQHIVEQVQKETKEVTDSLHIGYSQVQEGTSLIQETGAAFEIIQSHIKEVTEKIQYAHREFTKILENSEGMNQQIGNIAALTEEAAAGIEQTAESASTSNILMGNVSNHIQSLSQLSETLNDLVKKFKT</sequence>
<keyword evidence="4 6" id="KW-0807">Transducer</keyword>
<evidence type="ECO:0000259" key="9">
    <source>
        <dbReference type="PROSITE" id="PS50885"/>
    </source>
</evidence>
<reference evidence="10 11" key="1">
    <citation type="submission" date="2023-07" db="EMBL/GenBank/DDBJ databases">
        <title>Genomic Encyclopedia of Type Strains, Phase IV (KMG-IV): sequencing the most valuable type-strain genomes for metagenomic binning, comparative biology and taxonomic classification.</title>
        <authorList>
            <person name="Goeker M."/>
        </authorList>
    </citation>
    <scope>NUCLEOTIDE SEQUENCE [LARGE SCALE GENOMIC DNA]</scope>
    <source>
        <strain evidence="10 11">DSM 19092</strain>
    </source>
</reference>
<name>A0ABT9VN90_9BACI</name>
<protein>
    <submittedName>
        <fullName evidence="10">Methyl-accepting chemotaxis protein</fullName>
    </submittedName>
</protein>
<keyword evidence="7" id="KW-0812">Transmembrane</keyword>
<dbReference type="Gene3D" id="6.10.340.10">
    <property type="match status" value="1"/>
</dbReference>
<evidence type="ECO:0000256" key="1">
    <source>
        <dbReference type="ARBA" id="ARBA00004236"/>
    </source>
</evidence>
<gene>
    <name evidence="10" type="ORF">J2S06_001378</name>
</gene>
<comment type="similarity">
    <text evidence="5">Belongs to the methyl-accepting chemotaxis (MCP) protein family.</text>
</comment>
<evidence type="ECO:0000313" key="11">
    <source>
        <dbReference type="Proteomes" id="UP001225646"/>
    </source>
</evidence>
<comment type="caution">
    <text evidence="10">The sequence shown here is derived from an EMBL/GenBank/DDBJ whole genome shotgun (WGS) entry which is preliminary data.</text>
</comment>
<organism evidence="10 11">
    <name type="scientific">Aeribacillus alveayuensis</name>
    <dbReference type="NCBI Taxonomy" id="279215"/>
    <lineage>
        <taxon>Bacteria</taxon>
        <taxon>Bacillati</taxon>
        <taxon>Bacillota</taxon>
        <taxon>Bacilli</taxon>
        <taxon>Bacillales</taxon>
        <taxon>Bacillaceae</taxon>
        <taxon>Aeribacillus</taxon>
    </lineage>
</organism>
<dbReference type="EMBL" id="JAUSTR010000003">
    <property type="protein sequence ID" value="MDQ0162302.1"/>
    <property type="molecule type" value="Genomic_DNA"/>
</dbReference>
<evidence type="ECO:0000256" key="5">
    <source>
        <dbReference type="ARBA" id="ARBA00029447"/>
    </source>
</evidence>
<keyword evidence="11" id="KW-1185">Reference proteome</keyword>
<feature type="transmembrane region" description="Helical" evidence="7">
    <location>
        <begin position="32"/>
        <end position="54"/>
    </location>
</feature>
<evidence type="ECO:0000313" key="10">
    <source>
        <dbReference type="EMBL" id="MDQ0162302.1"/>
    </source>
</evidence>
<accession>A0ABT9VN90</accession>
<feature type="domain" description="Methyl-accepting transducer" evidence="8">
    <location>
        <begin position="297"/>
        <end position="547"/>
    </location>
</feature>
<dbReference type="CDD" id="cd06225">
    <property type="entry name" value="HAMP"/>
    <property type="match status" value="1"/>
</dbReference>
<keyword evidence="3 7" id="KW-0472">Membrane</keyword>
<dbReference type="Proteomes" id="UP001225646">
    <property type="component" value="Unassembled WGS sequence"/>
</dbReference>